<dbReference type="AlphaFoldDB" id="A0AAN4W4Q9"/>
<dbReference type="Proteomes" id="UP001310022">
    <property type="component" value="Unassembled WGS sequence"/>
</dbReference>
<sequence>MVKIKEFMIAHNIRDIKMRMLLISELKQIQGFPKNYQLVGTQGDQKKFIGNAVEVNQAKALIQTILSGIQEYHNRKVAA</sequence>
<keyword evidence="6" id="KW-1185">Reference proteome</keyword>
<name>A0AAN4W4Q9_9BACT</name>
<dbReference type="GO" id="GO:0003886">
    <property type="term" value="F:DNA (cytosine-5-)-methyltransferase activity"/>
    <property type="evidence" value="ECO:0007669"/>
    <property type="project" value="UniProtKB-EC"/>
</dbReference>
<evidence type="ECO:0008006" key="7">
    <source>
        <dbReference type="Google" id="ProtNLM"/>
    </source>
</evidence>
<dbReference type="GO" id="GO:0032259">
    <property type="term" value="P:methylation"/>
    <property type="evidence" value="ECO:0007669"/>
    <property type="project" value="UniProtKB-KW"/>
</dbReference>
<evidence type="ECO:0000313" key="5">
    <source>
        <dbReference type="EMBL" id="GJM64608.1"/>
    </source>
</evidence>
<comment type="catalytic activity">
    <reaction evidence="4">
        <text>a 2'-deoxycytidine in DNA + S-adenosyl-L-methionine = a 5-methyl-2'-deoxycytidine in DNA + S-adenosyl-L-homocysteine + H(+)</text>
        <dbReference type="Rhea" id="RHEA:13681"/>
        <dbReference type="Rhea" id="RHEA-COMP:11369"/>
        <dbReference type="Rhea" id="RHEA-COMP:11370"/>
        <dbReference type="ChEBI" id="CHEBI:15378"/>
        <dbReference type="ChEBI" id="CHEBI:57856"/>
        <dbReference type="ChEBI" id="CHEBI:59789"/>
        <dbReference type="ChEBI" id="CHEBI:85452"/>
        <dbReference type="ChEBI" id="CHEBI:85454"/>
        <dbReference type="EC" id="2.1.1.37"/>
    </reaction>
</comment>
<dbReference type="Gene3D" id="3.90.120.10">
    <property type="entry name" value="DNA Methylase, subunit A, domain 2"/>
    <property type="match status" value="1"/>
</dbReference>
<evidence type="ECO:0000256" key="1">
    <source>
        <dbReference type="ARBA" id="ARBA00022603"/>
    </source>
</evidence>
<evidence type="ECO:0000256" key="2">
    <source>
        <dbReference type="ARBA" id="ARBA00022679"/>
    </source>
</evidence>
<evidence type="ECO:0000256" key="4">
    <source>
        <dbReference type="ARBA" id="ARBA00047422"/>
    </source>
</evidence>
<proteinExistence type="predicted"/>
<evidence type="ECO:0000313" key="6">
    <source>
        <dbReference type="Proteomes" id="UP001310022"/>
    </source>
</evidence>
<accession>A0AAN4W4Q9</accession>
<reference evidence="5 6" key="1">
    <citation type="submission" date="2021-12" db="EMBL/GenBank/DDBJ databases">
        <title>Genome sequencing of bacteria with rrn-lacking chromosome and rrn-plasmid.</title>
        <authorList>
            <person name="Anda M."/>
            <person name="Iwasaki W."/>
        </authorList>
    </citation>
    <scope>NUCLEOTIDE SEQUENCE [LARGE SCALE GENOMIC DNA]</scope>
    <source>
        <strain evidence="5 6">NBRC 15940</strain>
    </source>
</reference>
<keyword evidence="2" id="KW-0808">Transferase</keyword>
<evidence type="ECO:0000256" key="3">
    <source>
        <dbReference type="ARBA" id="ARBA00022747"/>
    </source>
</evidence>
<gene>
    <name evidence="5" type="ORF">PEDI_51600</name>
</gene>
<dbReference type="InterPro" id="IPR029063">
    <property type="entry name" value="SAM-dependent_MTases_sf"/>
</dbReference>
<keyword evidence="3" id="KW-0680">Restriction system</keyword>
<protein>
    <recommendedName>
        <fullName evidence="7">DNA (cytosine-5-)-methyltransferase</fullName>
    </recommendedName>
</protein>
<organism evidence="5 6">
    <name type="scientific">Persicobacter diffluens</name>
    <dbReference type="NCBI Taxonomy" id="981"/>
    <lineage>
        <taxon>Bacteria</taxon>
        <taxon>Pseudomonadati</taxon>
        <taxon>Bacteroidota</taxon>
        <taxon>Cytophagia</taxon>
        <taxon>Cytophagales</taxon>
        <taxon>Persicobacteraceae</taxon>
        <taxon>Persicobacter</taxon>
    </lineage>
</organism>
<comment type="caution">
    <text evidence="5">The sequence shown here is derived from an EMBL/GenBank/DDBJ whole genome shotgun (WGS) entry which is preliminary data.</text>
</comment>
<keyword evidence="1" id="KW-0489">Methyltransferase</keyword>
<dbReference type="RefSeq" id="WP_338239671.1">
    <property type="nucleotide sequence ID" value="NZ_BQKE01000006.1"/>
</dbReference>
<dbReference type="Pfam" id="PF00145">
    <property type="entry name" value="DNA_methylase"/>
    <property type="match status" value="1"/>
</dbReference>
<dbReference type="GO" id="GO:0009307">
    <property type="term" value="P:DNA restriction-modification system"/>
    <property type="evidence" value="ECO:0007669"/>
    <property type="project" value="UniProtKB-KW"/>
</dbReference>
<dbReference type="EMBL" id="BQKE01000006">
    <property type="protein sequence ID" value="GJM64608.1"/>
    <property type="molecule type" value="Genomic_DNA"/>
</dbReference>
<dbReference type="InterPro" id="IPR001525">
    <property type="entry name" value="C5_MeTfrase"/>
</dbReference>
<dbReference type="SUPFAM" id="SSF53335">
    <property type="entry name" value="S-adenosyl-L-methionine-dependent methyltransferases"/>
    <property type="match status" value="1"/>
</dbReference>